<sequence>MPNSEEKPEIPLIREDIGKFISNF</sequence>
<keyword evidence="2" id="KW-1185">Reference proteome</keyword>
<dbReference type="HOGENOM" id="CLU_3421457_0_0_1"/>
<reference evidence="2" key="1">
    <citation type="submission" date="2011-07" db="EMBL/GenBank/DDBJ databases">
        <authorList>
            <consortium name="Caenorhabditis brenneri Sequencing and Analysis Consortium"/>
            <person name="Wilson R.K."/>
        </authorList>
    </citation>
    <scope>NUCLEOTIDE SEQUENCE [LARGE SCALE GENOMIC DNA]</scope>
    <source>
        <strain evidence="2">PB2801</strain>
    </source>
</reference>
<proteinExistence type="predicted"/>
<protein>
    <submittedName>
        <fullName evidence="1">Uncharacterized protein</fullName>
    </submittedName>
</protein>
<evidence type="ECO:0000313" key="1">
    <source>
        <dbReference type="EMBL" id="EGT45135.1"/>
    </source>
</evidence>
<dbReference type="InParanoid" id="G0P4X5"/>
<evidence type="ECO:0000313" key="2">
    <source>
        <dbReference type="Proteomes" id="UP000008068"/>
    </source>
</evidence>
<gene>
    <name evidence="1" type="ORF">CAEBREN_30990</name>
</gene>
<dbReference type="EMBL" id="GL380070">
    <property type="protein sequence ID" value="EGT45135.1"/>
    <property type="molecule type" value="Genomic_DNA"/>
</dbReference>
<name>G0P4X5_CAEBE</name>
<dbReference type="Proteomes" id="UP000008068">
    <property type="component" value="Unassembled WGS sequence"/>
</dbReference>
<organism evidence="2">
    <name type="scientific">Caenorhabditis brenneri</name>
    <name type="common">Nematode worm</name>
    <dbReference type="NCBI Taxonomy" id="135651"/>
    <lineage>
        <taxon>Eukaryota</taxon>
        <taxon>Metazoa</taxon>
        <taxon>Ecdysozoa</taxon>
        <taxon>Nematoda</taxon>
        <taxon>Chromadorea</taxon>
        <taxon>Rhabditida</taxon>
        <taxon>Rhabditina</taxon>
        <taxon>Rhabditomorpha</taxon>
        <taxon>Rhabditoidea</taxon>
        <taxon>Rhabditidae</taxon>
        <taxon>Peloderinae</taxon>
        <taxon>Caenorhabditis</taxon>
    </lineage>
</organism>
<accession>G0P4X5</accession>
<dbReference type="AlphaFoldDB" id="G0P4X5"/>